<dbReference type="PANTHER" id="PTHR31317:SF17">
    <property type="entry name" value="F2J10.8 PROTEIN"/>
    <property type="match status" value="1"/>
</dbReference>
<name>A0AAN7LG23_TRANT</name>
<gene>
    <name evidence="1" type="ORF">SAY86_018322</name>
</gene>
<proteinExistence type="predicted"/>
<dbReference type="Proteomes" id="UP001346149">
    <property type="component" value="Unassembled WGS sequence"/>
</dbReference>
<dbReference type="AlphaFoldDB" id="A0AAN7LG23"/>
<dbReference type="EMBL" id="JAXQNO010000014">
    <property type="protein sequence ID" value="KAK4783954.1"/>
    <property type="molecule type" value="Genomic_DNA"/>
</dbReference>
<organism evidence="1 2">
    <name type="scientific">Trapa natans</name>
    <name type="common">Water chestnut</name>
    <dbReference type="NCBI Taxonomy" id="22666"/>
    <lineage>
        <taxon>Eukaryota</taxon>
        <taxon>Viridiplantae</taxon>
        <taxon>Streptophyta</taxon>
        <taxon>Embryophyta</taxon>
        <taxon>Tracheophyta</taxon>
        <taxon>Spermatophyta</taxon>
        <taxon>Magnoliopsida</taxon>
        <taxon>eudicotyledons</taxon>
        <taxon>Gunneridae</taxon>
        <taxon>Pentapetalae</taxon>
        <taxon>rosids</taxon>
        <taxon>malvids</taxon>
        <taxon>Myrtales</taxon>
        <taxon>Lythraceae</taxon>
        <taxon>Trapa</taxon>
    </lineage>
</organism>
<dbReference type="Pfam" id="PF06219">
    <property type="entry name" value="DUF1005"/>
    <property type="match status" value="1"/>
</dbReference>
<keyword evidence="2" id="KW-1185">Reference proteome</keyword>
<protein>
    <recommendedName>
        <fullName evidence="3">DUF1005 family protein</fullName>
    </recommendedName>
</protein>
<reference evidence="1 2" key="1">
    <citation type="journal article" date="2023" name="Hortic Res">
        <title>Pangenome of water caltrop reveals structural variations and asymmetric subgenome divergence after allopolyploidization.</title>
        <authorList>
            <person name="Zhang X."/>
            <person name="Chen Y."/>
            <person name="Wang L."/>
            <person name="Yuan Y."/>
            <person name="Fang M."/>
            <person name="Shi L."/>
            <person name="Lu R."/>
            <person name="Comes H.P."/>
            <person name="Ma Y."/>
            <person name="Chen Y."/>
            <person name="Huang G."/>
            <person name="Zhou Y."/>
            <person name="Zheng Z."/>
            <person name="Qiu Y."/>
        </authorList>
    </citation>
    <scope>NUCLEOTIDE SEQUENCE [LARGE SCALE GENOMIC DNA]</scope>
    <source>
        <strain evidence="1">F231</strain>
    </source>
</reference>
<evidence type="ECO:0000313" key="2">
    <source>
        <dbReference type="Proteomes" id="UP001346149"/>
    </source>
</evidence>
<dbReference type="InterPro" id="IPR010410">
    <property type="entry name" value="DUF1005"/>
</dbReference>
<dbReference type="PANTHER" id="PTHR31317">
    <property type="entry name" value="OS08G0163500 PROTEIN"/>
    <property type="match status" value="1"/>
</dbReference>
<evidence type="ECO:0008006" key="3">
    <source>
        <dbReference type="Google" id="ProtNLM"/>
    </source>
</evidence>
<evidence type="ECO:0000313" key="1">
    <source>
        <dbReference type="EMBL" id="KAK4783954.1"/>
    </source>
</evidence>
<sequence>MDPCPFARILVGNLALKIPNHRSSSSRSSFSCDIKLAARPSSFPIRTVSIPLVISENSFAPETCSPKSLAACFELDKACIDKLLLEKRPNKNSPCLEISIYRSRCHREAGDGMCGLLGGNGGRREKFLGKVTLPIPVRMPELMEYLRKGEPRGVVIHNGWVKIGAAADRSEEIFVTVRIESDPRFMFEFEKEPECSPQVFQVQGNVKQPVFTCKFSCRNPNTERNLRSISSLLEPGSSRKWLSSLKSGEKDHQQGKERKGWSIIIHDLSGSPVAAASMVTPFVPSPGTDHVSRSNPGAWLILRPGHNMWNPWGRLEAWRDRAGSDALSYHFELLSDTATATSPSTTTTVAAGSTLSIRNGGKFAIDTTANLTPMTSPNSSMDFGSGNWSGWSGSADLGSSVGSLWPHFLHGGFVMSSHMQGVDKASRPEVEVGVQHVTCTEDAAAFVALAAAMDLSMDACRLFSQKLRKELRQPSQESVT</sequence>
<accession>A0AAN7LG23</accession>
<comment type="caution">
    <text evidence="1">The sequence shown here is derived from an EMBL/GenBank/DDBJ whole genome shotgun (WGS) entry which is preliminary data.</text>
</comment>